<dbReference type="SUPFAM" id="SSF48317">
    <property type="entry name" value="Acid phosphatase/Vanadium-dependent haloperoxidase"/>
    <property type="match status" value="1"/>
</dbReference>
<dbReference type="Proteomes" id="UP000501076">
    <property type="component" value="Plasmid pFDU301C"/>
</dbReference>
<dbReference type="SMART" id="SM00014">
    <property type="entry name" value="acidPPc"/>
    <property type="match status" value="1"/>
</dbReference>
<feature type="transmembrane region" description="Helical" evidence="1">
    <location>
        <begin position="60"/>
        <end position="80"/>
    </location>
</feature>
<dbReference type="InterPro" id="IPR000326">
    <property type="entry name" value="PAP2/HPO"/>
</dbReference>
<dbReference type="Pfam" id="PF01569">
    <property type="entry name" value="PAP2"/>
    <property type="match status" value="1"/>
</dbReference>
<keyword evidence="3" id="KW-0614">Plasmid</keyword>
<feature type="transmembrane region" description="Helical" evidence="1">
    <location>
        <begin position="185"/>
        <end position="204"/>
    </location>
</feature>
<dbReference type="PANTHER" id="PTHR14969:SF13">
    <property type="entry name" value="AT30094P"/>
    <property type="match status" value="1"/>
</dbReference>
<dbReference type="RefSeq" id="WP_171779197.1">
    <property type="nucleotide sequence ID" value="NZ_CP045275.1"/>
</dbReference>
<feature type="transmembrane region" description="Helical" evidence="1">
    <location>
        <begin position="7"/>
        <end position="27"/>
    </location>
</feature>
<gene>
    <name evidence="3" type="ORF">FDZ14_34490</name>
</gene>
<keyword evidence="1" id="KW-1133">Transmembrane helix</keyword>
<proteinExistence type="predicted"/>
<dbReference type="PANTHER" id="PTHR14969">
    <property type="entry name" value="SPHINGOSINE-1-PHOSPHATE PHOSPHOHYDROLASE"/>
    <property type="match status" value="1"/>
</dbReference>
<feature type="transmembrane region" description="Helical" evidence="1">
    <location>
        <begin position="129"/>
        <end position="150"/>
    </location>
</feature>
<dbReference type="InterPro" id="IPR036938">
    <property type="entry name" value="PAP2/HPO_sf"/>
</dbReference>
<protein>
    <submittedName>
        <fullName evidence="3">Phosphatase PAP2 family protein</fullName>
    </submittedName>
</protein>
<keyword evidence="1" id="KW-0812">Transmembrane</keyword>
<dbReference type="Gene3D" id="1.20.144.10">
    <property type="entry name" value="Phosphatidic acid phosphatase type 2/haloperoxidase"/>
    <property type="match status" value="2"/>
</dbReference>
<accession>A0A6M6E9L3</accession>
<geneLocation type="plasmid" evidence="4">
    <name>pfdu301c</name>
</geneLocation>
<sequence length="214" mass="24637">MKMLIKLKLYILGLLLLISFVCTGILVKMGKFSEFDKWLSSLIHHTRSSFLTPIMNFFDFIGSTYFVIGICLAILFYLYFVTKRRLASVLFVVAMIGERLLSEGLKYLFSRSRPDGFHLVEVDKHSFPSQHAMNSFVLYGILLFLLWTHLRSNKIKVLLSLLASILILVMGFSRIYLGVHHPSDILGGYFISALWLIIIIIYTGHYKEENKMPS</sequence>
<dbReference type="AlphaFoldDB" id="A0A6M6E9L3"/>
<feature type="transmembrane region" description="Helical" evidence="1">
    <location>
        <begin position="157"/>
        <end position="179"/>
    </location>
</feature>
<keyword evidence="1" id="KW-0472">Membrane</keyword>
<name>A0A6M6E9L3_PRIMG</name>
<dbReference type="CDD" id="cd03392">
    <property type="entry name" value="PAP2_like_2"/>
    <property type="match status" value="1"/>
</dbReference>
<evidence type="ECO:0000259" key="2">
    <source>
        <dbReference type="SMART" id="SM00014"/>
    </source>
</evidence>
<evidence type="ECO:0000313" key="4">
    <source>
        <dbReference type="Proteomes" id="UP000501076"/>
    </source>
</evidence>
<dbReference type="EMBL" id="CP045275">
    <property type="protein sequence ID" value="QJX81217.1"/>
    <property type="molecule type" value="Genomic_DNA"/>
</dbReference>
<evidence type="ECO:0000313" key="3">
    <source>
        <dbReference type="EMBL" id="QJX81217.1"/>
    </source>
</evidence>
<evidence type="ECO:0000256" key="1">
    <source>
        <dbReference type="SAM" id="Phobius"/>
    </source>
</evidence>
<feature type="domain" description="Phosphatidic acid phosphatase type 2/haloperoxidase" evidence="2">
    <location>
        <begin position="86"/>
        <end position="200"/>
    </location>
</feature>
<organism evidence="3 4">
    <name type="scientific">Priestia megaterium</name>
    <name type="common">Bacillus megaterium</name>
    <dbReference type="NCBI Taxonomy" id="1404"/>
    <lineage>
        <taxon>Bacteria</taxon>
        <taxon>Bacillati</taxon>
        <taxon>Bacillota</taxon>
        <taxon>Bacilli</taxon>
        <taxon>Bacillales</taxon>
        <taxon>Bacillaceae</taxon>
        <taxon>Priestia</taxon>
    </lineage>
</organism>
<feature type="transmembrane region" description="Helical" evidence="1">
    <location>
        <begin position="87"/>
        <end position="109"/>
    </location>
</feature>
<reference evidence="3 4" key="1">
    <citation type="submission" date="2019-10" db="EMBL/GenBank/DDBJ databases">
        <title>Complete genome sequences for adaption low water activity.</title>
        <authorList>
            <person name="Zhao L."/>
            <person name="Zhong J."/>
        </authorList>
    </citation>
    <scope>NUCLEOTIDE SEQUENCE [LARGE SCALE GENOMIC DNA]</scope>
    <source>
        <strain evidence="3 4">FDU301</strain>
        <plasmid evidence="4">pfdu301c</plasmid>
    </source>
</reference>